<dbReference type="EMBL" id="GFPF01003353">
    <property type="protein sequence ID" value="MAA14499.1"/>
    <property type="molecule type" value="Transcribed_RNA"/>
</dbReference>
<organism evidence="1">
    <name type="scientific">Rhipicephalus zambeziensis</name>
    <dbReference type="NCBI Taxonomy" id="60191"/>
    <lineage>
        <taxon>Eukaryota</taxon>
        <taxon>Metazoa</taxon>
        <taxon>Ecdysozoa</taxon>
        <taxon>Arthropoda</taxon>
        <taxon>Chelicerata</taxon>
        <taxon>Arachnida</taxon>
        <taxon>Acari</taxon>
        <taxon>Parasitiformes</taxon>
        <taxon>Ixodida</taxon>
        <taxon>Ixodoidea</taxon>
        <taxon>Ixodidae</taxon>
        <taxon>Rhipicephalinae</taxon>
        <taxon>Rhipicephalus</taxon>
        <taxon>Rhipicephalus</taxon>
    </lineage>
</organism>
<sequence length="83" mass="9152">MGAVLRHVLSPGRLRLGYRAHEGHFAHCRGPVSERSTLFQHSEVTTVTLVGSRSSCVYLCVCFMRPLCLSSALQVSICLPFFA</sequence>
<protein>
    <submittedName>
        <fullName evidence="1">Uncharacterized protein</fullName>
    </submittedName>
</protein>
<name>A0A224YFI6_9ACAR</name>
<proteinExistence type="predicted"/>
<dbReference type="AlphaFoldDB" id="A0A224YFI6"/>
<evidence type="ECO:0000313" key="1">
    <source>
        <dbReference type="EMBL" id="MAA14499.1"/>
    </source>
</evidence>
<accession>A0A224YFI6</accession>
<reference evidence="1" key="1">
    <citation type="journal article" date="2017" name="Parasit. Vectors">
        <title>Sialotranscriptomics of Rhipicephalus zambeziensis reveals intricate expression profiles of secretory proteins and suggests tight temporal transcriptional regulation during blood-feeding.</title>
        <authorList>
            <person name="de Castro M.H."/>
            <person name="de Klerk D."/>
            <person name="Pienaar R."/>
            <person name="Rees D.J.G."/>
            <person name="Mans B.J."/>
        </authorList>
    </citation>
    <scope>NUCLEOTIDE SEQUENCE</scope>
    <source>
        <tissue evidence="1">Salivary glands</tissue>
    </source>
</reference>